<proteinExistence type="predicted"/>
<keyword evidence="2" id="KW-1133">Transmembrane helix</keyword>
<dbReference type="Proteomes" id="UP000752012">
    <property type="component" value="Unassembled WGS sequence"/>
</dbReference>
<dbReference type="AlphaFoldDB" id="A0A969PN41"/>
<keyword evidence="4" id="KW-1185">Reference proteome</keyword>
<keyword evidence="2" id="KW-0472">Membrane</keyword>
<evidence type="ECO:0000313" key="4">
    <source>
        <dbReference type="Proteomes" id="UP000752012"/>
    </source>
</evidence>
<feature type="region of interest" description="Disordered" evidence="1">
    <location>
        <begin position="62"/>
        <end position="86"/>
    </location>
</feature>
<dbReference type="EMBL" id="JAATHJ010000002">
    <property type="protein sequence ID" value="NJP36328.1"/>
    <property type="molecule type" value="Genomic_DNA"/>
</dbReference>
<evidence type="ECO:0000256" key="2">
    <source>
        <dbReference type="SAM" id="Phobius"/>
    </source>
</evidence>
<gene>
    <name evidence="3" type="ORF">HCN83_01860</name>
</gene>
<dbReference type="RefSeq" id="WP_168004615.1">
    <property type="nucleotide sequence ID" value="NZ_JAATHJ010000002.1"/>
</dbReference>
<name>A0A969PN41_9BACI</name>
<reference evidence="3 4" key="1">
    <citation type="submission" date="2020-03" db="EMBL/GenBank/DDBJ databases">
        <title>Assessment of the enzymatic potential of alkaline-tolerant lipase obtained from Bacillus luteus H11 (technogenic soil) for the bioremediation of saline soils contaminated with petroleum substances.</title>
        <authorList>
            <person name="Kalwasinska A."/>
        </authorList>
    </citation>
    <scope>NUCLEOTIDE SEQUENCE [LARGE SCALE GENOMIC DNA]</scope>
    <source>
        <strain evidence="3 4">H11</strain>
    </source>
</reference>
<feature type="transmembrane region" description="Helical" evidence="2">
    <location>
        <begin position="35"/>
        <end position="54"/>
    </location>
</feature>
<organism evidence="3 4">
    <name type="scientific">Alkalicoccus luteus</name>
    <dbReference type="NCBI Taxonomy" id="1237094"/>
    <lineage>
        <taxon>Bacteria</taxon>
        <taxon>Bacillati</taxon>
        <taxon>Bacillota</taxon>
        <taxon>Bacilli</taxon>
        <taxon>Bacillales</taxon>
        <taxon>Bacillaceae</taxon>
        <taxon>Alkalicoccus</taxon>
    </lineage>
</organism>
<keyword evidence="2" id="KW-0812">Transmembrane</keyword>
<evidence type="ECO:0000313" key="3">
    <source>
        <dbReference type="EMBL" id="NJP36328.1"/>
    </source>
</evidence>
<evidence type="ECO:0000256" key="1">
    <source>
        <dbReference type="SAM" id="MobiDB-lite"/>
    </source>
</evidence>
<comment type="caution">
    <text evidence="3">The sequence shown here is derived from an EMBL/GenBank/DDBJ whole genome shotgun (WGS) entry which is preliminary data.</text>
</comment>
<accession>A0A969PN41</accession>
<sequence>MIRYAMTGAAAAALLTFFVSIPVNSSAVSVIRGLAGAVCGGLSGIVLFYIMNAVKMPLKRQPDEEAEASNIDEAAKDESFQEEDAE</sequence>
<protein>
    <submittedName>
        <fullName evidence="3">Uncharacterized protein</fullName>
    </submittedName>
</protein>